<dbReference type="AlphaFoldDB" id="U1HLX0"/>
<dbReference type="Pfam" id="PF13358">
    <property type="entry name" value="DDE_3"/>
    <property type="match status" value="1"/>
</dbReference>
<name>U1HLX0_ENDPU</name>
<dbReference type="InterPro" id="IPR036397">
    <property type="entry name" value="RNaseH_sf"/>
</dbReference>
<reference evidence="3" key="1">
    <citation type="journal article" date="2014" name="BMC Genomics">
        <title>Genome characteristics reveal the impact of lichenization on lichen-forming fungus Endocarpon pusillum Hedwig (Verrucariales, Ascomycota).</title>
        <authorList>
            <person name="Wang Y.-Y."/>
            <person name="Liu B."/>
            <person name="Zhang X.-Y."/>
            <person name="Zhou Q.-M."/>
            <person name="Zhang T."/>
            <person name="Li H."/>
            <person name="Yu Y.-F."/>
            <person name="Zhang X.-L."/>
            <person name="Hao X.-Y."/>
            <person name="Wang M."/>
            <person name="Wang L."/>
            <person name="Wei J.-C."/>
        </authorList>
    </citation>
    <scope>NUCLEOTIDE SEQUENCE [LARGE SCALE GENOMIC DNA]</scope>
    <source>
        <strain evidence="3">Z07020 / HMAS-L-300199</strain>
    </source>
</reference>
<evidence type="ECO:0000313" key="2">
    <source>
        <dbReference type="EMBL" id="ERF69999.1"/>
    </source>
</evidence>
<dbReference type="EMBL" id="KE721364">
    <property type="protein sequence ID" value="ERF69999.1"/>
    <property type="molecule type" value="Genomic_DNA"/>
</dbReference>
<keyword evidence="3" id="KW-1185">Reference proteome</keyword>
<evidence type="ECO:0000259" key="1">
    <source>
        <dbReference type="Pfam" id="PF13358"/>
    </source>
</evidence>
<proteinExistence type="predicted"/>
<protein>
    <recommendedName>
        <fullName evidence="1">Tc1-like transposase DDE domain-containing protein</fullName>
    </recommendedName>
</protein>
<dbReference type="HOGENOM" id="CLU_1019529_0_0_1"/>
<dbReference type="InterPro" id="IPR038717">
    <property type="entry name" value="Tc1-like_DDE_dom"/>
</dbReference>
<dbReference type="Gene3D" id="3.30.420.10">
    <property type="entry name" value="Ribonuclease H-like superfamily/Ribonuclease H"/>
    <property type="match status" value="1"/>
</dbReference>
<dbReference type="GO" id="GO:0003676">
    <property type="term" value="F:nucleic acid binding"/>
    <property type="evidence" value="ECO:0007669"/>
    <property type="project" value="InterPro"/>
</dbReference>
<dbReference type="OrthoDB" id="4737581at2759"/>
<gene>
    <name evidence="2" type="ORF">EPUS_03551</name>
</gene>
<evidence type="ECO:0000313" key="3">
    <source>
        <dbReference type="Proteomes" id="UP000019373"/>
    </source>
</evidence>
<dbReference type="GeneID" id="19238591"/>
<dbReference type="Proteomes" id="UP000019373">
    <property type="component" value="Unassembled WGS sequence"/>
</dbReference>
<accession>U1HLX0</accession>
<sequence length="273" mass="30886">MLLERNPDSEKSGYTANSYLAVLHKQMPRLYEPGRKFMQDNARIYIAKKIINWLQEEGIELMEWPAYSPDLNPIEHLWAQLKQWINDHHPELINIGKSEEDYQRLFRAIYKGWDAIGEEAVANLIKSMDSRVNAVIAAKGWLSARRAAQAPPPKINVSFGTRISRSGHVKPSTHHPVSVVFIAFATPRSDVQLLRHCLGVEVVVRHVMIGISETTATYQTDVYGSARAHSYLEDAISVPLLPFECRYSSLGDLTSSEGEACRRVTLYEPKVAE</sequence>
<organism evidence="2 3">
    <name type="scientific">Endocarpon pusillum (strain Z07020 / HMAS-L-300199)</name>
    <name type="common">Lichen-forming fungus</name>
    <dbReference type="NCBI Taxonomy" id="1263415"/>
    <lineage>
        <taxon>Eukaryota</taxon>
        <taxon>Fungi</taxon>
        <taxon>Dikarya</taxon>
        <taxon>Ascomycota</taxon>
        <taxon>Pezizomycotina</taxon>
        <taxon>Eurotiomycetes</taxon>
        <taxon>Chaetothyriomycetidae</taxon>
        <taxon>Verrucariales</taxon>
        <taxon>Verrucariaceae</taxon>
        <taxon>Endocarpon</taxon>
    </lineage>
</organism>
<feature type="domain" description="Tc1-like transposase DDE" evidence="1">
    <location>
        <begin position="16"/>
        <end position="88"/>
    </location>
</feature>
<dbReference type="RefSeq" id="XP_007804333.1">
    <property type="nucleotide sequence ID" value="XM_007806142.1"/>
</dbReference>
<dbReference type="eggNOG" id="ENOG502SCE0">
    <property type="taxonomic scope" value="Eukaryota"/>
</dbReference>